<protein>
    <submittedName>
        <fullName evidence="2">Uncharacterized protein</fullName>
    </submittedName>
</protein>
<dbReference type="Proteomes" id="UP000287188">
    <property type="component" value="Unassembled WGS sequence"/>
</dbReference>
<evidence type="ECO:0000313" key="3">
    <source>
        <dbReference type="Proteomes" id="UP000287188"/>
    </source>
</evidence>
<dbReference type="EMBL" id="BIFS01000001">
    <property type="protein sequence ID" value="GCE18884.1"/>
    <property type="molecule type" value="Genomic_DNA"/>
</dbReference>
<sequence>MLLLTRAATAEKMVGAINIGTVPFCYTAISVVFNFPDSTIISRKIQVVVVVSLLLLSGAKL</sequence>
<reference evidence="3" key="1">
    <citation type="submission" date="2018-12" db="EMBL/GenBank/DDBJ databases">
        <title>Tengunoibacter tsumagoiensis gen. nov., sp. nov., Dictyobacter kobayashii sp. nov., D. alpinus sp. nov., and D. joshuensis sp. nov. and description of Dictyobacteraceae fam. nov. within the order Ktedonobacterales isolated from Tengu-no-mugimeshi.</title>
        <authorList>
            <person name="Wang C.M."/>
            <person name="Zheng Y."/>
            <person name="Sakai Y."/>
            <person name="Toyoda A."/>
            <person name="Minakuchi Y."/>
            <person name="Abe K."/>
            <person name="Yokota A."/>
            <person name="Yabe S."/>
        </authorList>
    </citation>
    <scope>NUCLEOTIDE SEQUENCE [LARGE SCALE GENOMIC DNA]</scope>
    <source>
        <strain evidence="3">Uno11</strain>
    </source>
</reference>
<dbReference type="AlphaFoldDB" id="A0A402AIK5"/>
<keyword evidence="1" id="KW-1133">Transmembrane helix</keyword>
<evidence type="ECO:0000313" key="2">
    <source>
        <dbReference type="EMBL" id="GCE18884.1"/>
    </source>
</evidence>
<proteinExistence type="predicted"/>
<organism evidence="2 3">
    <name type="scientific">Dictyobacter kobayashii</name>
    <dbReference type="NCBI Taxonomy" id="2014872"/>
    <lineage>
        <taxon>Bacteria</taxon>
        <taxon>Bacillati</taxon>
        <taxon>Chloroflexota</taxon>
        <taxon>Ktedonobacteria</taxon>
        <taxon>Ktedonobacterales</taxon>
        <taxon>Dictyobacteraceae</taxon>
        <taxon>Dictyobacter</taxon>
    </lineage>
</organism>
<keyword evidence="1" id="KW-0812">Transmembrane</keyword>
<accession>A0A402AIK5</accession>
<comment type="caution">
    <text evidence="2">The sequence shown here is derived from an EMBL/GenBank/DDBJ whole genome shotgun (WGS) entry which is preliminary data.</text>
</comment>
<evidence type="ECO:0000256" key="1">
    <source>
        <dbReference type="SAM" id="Phobius"/>
    </source>
</evidence>
<keyword evidence="3" id="KW-1185">Reference proteome</keyword>
<feature type="transmembrane region" description="Helical" evidence="1">
    <location>
        <begin position="12"/>
        <end position="35"/>
    </location>
</feature>
<name>A0A402AIK5_9CHLR</name>
<gene>
    <name evidence="2" type="ORF">KDK_26840</name>
</gene>
<keyword evidence="1" id="KW-0472">Membrane</keyword>